<gene>
    <name evidence="1" type="ORF">Q4F19_11980</name>
</gene>
<reference evidence="1" key="1">
    <citation type="submission" date="2023-07" db="EMBL/GenBank/DDBJ databases">
        <authorList>
            <person name="Kim M."/>
        </authorList>
    </citation>
    <scope>NUCLEOTIDE SEQUENCE</scope>
    <source>
        <strain evidence="1">BIUV-7</strain>
    </source>
</reference>
<evidence type="ECO:0000313" key="2">
    <source>
        <dbReference type="Proteomes" id="UP001169764"/>
    </source>
</evidence>
<dbReference type="SUPFAM" id="SSF102588">
    <property type="entry name" value="LmbE-like"/>
    <property type="match status" value="1"/>
</dbReference>
<organism evidence="1 2">
    <name type="scientific">Sphingomonas natans</name>
    <dbReference type="NCBI Taxonomy" id="3063330"/>
    <lineage>
        <taxon>Bacteria</taxon>
        <taxon>Pseudomonadati</taxon>
        <taxon>Pseudomonadota</taxon>
        <taxon>Alphaproteobacteria</taxon>
        <taxon>Sphingomonadales</taxon>
        <taxon>Sphingomonadaceae</taxon>
        <taxon>Sphingomonas</taxon>
    </lineage>
</organism>
<dbReference type="EMBL" id="JAUOTP010000005">
    <property type="protein sequence ID" value="MDO6415100.1"/>
    <property type="molecule type" value="Genomic_DNA"/>
</dbReference>
<dbReference type="InterPro" id="IPR003737">
    <property type="entry name" value="GlcNAc_PI_deacetylase-related"/>
</dbReference>
<dbReference type="GO" id="GO:0016787">
    <property type="term" value="F:hydrolase activity"/>
    <property type="evidence" value="ECO:0007669"/>
    <property type="project" value="UniProtKB-KW"/>
</dbReference>
<proteinExistence type="predicted"/>
<keyword evidence="1" id="KW-0378">Hydrolase</keyword>
<dbReference type="Proteomes" id="UP001169764">
    <property type="component" value="Unassembled WGS sequence"/>
</dbReference>
<sequence length="228" mass="24826">MVAIPLNRSIFARARWLILAPHADDETLGAGALIAEAARAGRLGAVAFMTDGSGSHACDDAGARRRLITLREREAGLALRRLAKQGAVAPVFLGWRDADPHAADAGALRRTQDRLLALCRTRRIDAIAVTAGDEPHCDHAAAFQLARAVCRRTPGSLALFRYAVWSETAPSGRAFETKAMPVGVRRHALQAHRSQLTASFGPGFRLPRAKQRMPARDRLYLWESRHAA</sequence>
<protein>
    <submittedName>
        <fullName evidence="1">PIG-L family deacetylase</fullName>
        <ecNumber evidence="1">3.5.1.-</ecNumber>
    </submittedName>
</protein>
<name>A0ABT8Y9U4_9SPHN</name>
<evidence type="ECO:0000313" key="1">
    <source>
        <dbReference type="EMBL" id="MDO6415100.1"/>
    </source>
</evidence>
<dbReference type="Gene3D" id="3.40.50.10320">
    <property type="entry name" value="LmbE-like"/>
    <property type="match status" value="1"/>
</dbReference>
<accession>A0ABT8Y9U4</accession>
<dbReference type="RefSeq" id="WP_303542870.1">
    <property type="nucleotide sequence ID" value="NZ_JAUOTP010000005.1"/>
</dbReference>
<dbReference type="EC" id="3.5.1.-" evidence="1"/>
<comment type="caution">
    <text evidence="1">The sequence shown here is derived from an EMBL/GenBank/DDBJ whole genome shotgun (WGS) entry which is preliminary data.</text>
</comment>
<dbReference type="InterPro" id="IPR024078">
    <property type="entry name" value="LmbE-like_dom_sf"/>
</dbReference>
<keyword evidence="2" id="KW-1185">Reference proteome</keyword>
<dbReference type="Pfam" id="PF02585">
    <property type="entry name" value="PIG-L"/>
    <property type="match status" value="1"/>
</dbReference>